<keyword evidence="1" id="KW-0949">S-adenosyl-L-methionine</keyword>
<evidence type="ECO:0000256" key="3">
    <source>
        <dbReference type="ARBA" id="ARBA00023004"/>
    </source>
</evidence>
<dbReference type="GO" id="GO:0051536">
    <property type="term" value="F:iron-sulfur cluster binding"/>
    <property type="evidence" value="ECO:0007669"/>
    <property type="project" value="UniProtKB-KW"/>
</dbReference>
<dbReference type="GO" id="GO:0046872">
    <property type="term" value="F:metal ion binding"/>
    <property type="evidence" value="ECO:0007669"/>
    <property type="project" value="UniProtKB-KW"/>
</dbReference>
<protein>
    <submittedName>
        <fullName evidence="8">Uncharacterized protein</fullName>
    </submittedName>
</protein>
<evidence type="ECO:0000256" key="4">
    <source>
        <dbReference type="ARBA" id="ARBA00023014"/>
    </source>
</evidence>
<dbReference type="SFLD" id="SFLDG01067">
    <property type="entry name" value="SPASM/twitch_domain_containing"/>
    <property type="match status" value="1"/>
</dbReference>
<feature type="domain" description="Radical SAM core" evidence="6">
    <location>
        <begin position="176"/>
        <end position="310"/>
    </location>
</feature>
<keyword evidence="9" id="KW-1185">Reference proteome</keyword>
<organism evidence="8 9">
    <name type="scientific">Mytilus coruscus</name>
    <name type="common">Sea mussel</name>
    <dbReference type="NCBI Taxonomy" id="42192"/>
    <lineage>
        <taxon>Eukaryota</taxon>
        <taxon>Metazoa</taxon>
        <taxon>Spiralia</taxon>
        <taxon>Lophotrochozoa</taxon>
        <taxon>Mollusca</taxon>
        <taxon>Bivalvia</taxon>
        <taxon>Autobranchia</taxon>
        <taxon>Pteriomorphia</taxon>
        <taxon>Mytilida</taxon>
        <taxon>Mytiloidea</taxon>
        <taxon>Mytilidae</taxon>
        <taxon>Mytilinae</taxon>
        <taxon>Mytilus</taxon>
    </lineage>
</organism>
<dbReference type="GO" id="GO:0003824">
    <property type="term" value="F:catalytic activity"/>
    <property type="evidence" value="ECO:0007669"/>
    <property type="project" value="InterPro"/>
</dbReference>
<dbReference type="PANTHER" id="PTHR43728">
    <property type="entry name" value="SLR0304 PROTEIN"/>
    <property type="match status" value="1"/>
</dbReference>
<keyword evidence="4" id="KW-0411">Iron-sulfur</keyword>
<feature type="region of interest" description="Disordered" evidence="5">
    <location>
        <begin position="37"/>
        <end position="78"/>
    </location>
</feature>
<name>A0A6J8AKF5_MYTCO</name>
<dbReference type="Proteomes" id="UP000507470">
    <property type="component" value="Unassembled WGS sequence"/>
</dbReference>
<reference evidence="8 9" key="1">
    <citation type="submission" date="2020-06" db="EMBL/GenBank/DDBJ databases">
        <authorList>
            <person name="Li R."/>
            <person name="Bekaert M."/>
        </authorList>
    </citation>
    <scope>NUCLEOTIDE SEQUENCE [LARGE SCALE GENOMIC DNA]</scope>
    <source>
        <strain evidence="9">wild</strain>
    </source>
</reference>
<evidence type="ECO:0000256" key="5">
    <source>
        <dbReference type="SAM" id="MobiDB-lite"/>
    </source>
</evidence>
<evidence type="ECO:0000313" key="9">
    <source>
        <dbReference type="Proteomes" id="UP000507470"/>
    </source>
</evidence>
<evidence type="ECO:0000256" key="1">
    <source>
        <dbReference type="ARBA" id="ARBA00022691"/>
    </source>
</evidence>
<dbReference type="InterPro" id="IPR007197">
    <property type="entry name" value="rSAM"/>
</dbReference>
<evidence type="ECO:0000259" key="6">
    <source>
        <dbReference type="Pfam" id="PF04055"/>
    </source>
</evidence>
<dbReference type="InterPro" id="IPR026351">
    <property type="entry name" value="rSAM_ArsS-like"/>
</dbReference>
<proteinExistence type="predicted"/>
<dbReference type="Pfam" id="PF12345">
    <property type="entry name" value="DUF3641"/>
    <property type="match status" value="1"/>
</dbReference>
<dbReference type="InterPro" id="IPR013785">
    <property type="entry name" value="Aldolase_TIM"/>
</dbReference>
<dbReference type="SUPFAM" id="SSF102114">
    <property type="entry name" value="Radical SAM enzymes"/>
    <property type="match status" value="1"/>
</dbReference>
<dbReference type="NCBIfam" id="TIGR04167">
    <property type="entry name" value="rSAM_SeCys"/>
    <property type="match status" value="1"/>
</dbReference>
<dbReference type="Pfam" id="PF04055">
    <property type="entry name" value="Radical_SAM"/>
    <property type="match status" value="1"/>
</dbReference>
<dbReference type="EMBL" id="CACVKT020001611">
    <property type="protein sequence ID" value="CAC5369745.1"/>
    <property type="molecule type" value="Genomic_DNA"/>
</dbReference>
<dbReference type="InterPro" id="IPR024521">
    <property type="entry name" value="ArsS-like_C"/>
</dbReference>
<gene>
    <name evidence="8" type="ORF">MCOR_8830</name>
</gene>
<evidence type="ECO:0000256" key="2">
    <source>
        <dbReference type="ARBA" id="ARBA00022723"/>
    </source>
</evidence>
<keyword evidence="3" id="KW-0408">Iron</keyword>
<dbReference type="InterPro" id="IPR058240">
    <property type="entry name" value="rSAM_sf"/>
</dbReference>
<dbReference type="AlphaFoldDB" id="A0A6J8AKF5"/>
<sequence>MGLLIRFVNRTAYLRYGYLNRFKRTLGNFRSIGSTVKDDTVKESSPAPKPDLPDYNTPIDVDSHKLTRPKSRPRTVAPSVSGKWIGLDALAERTKGSLIPDTLKEMENDPDFKLTAEKLKKLGQKQMTKEERKKRQRALDDLGVPNFVQFWKQMAEKKTGVRPSTLTRKHCEQMQINIGLYCNQACNHCHVESSPKRKEMMDHKTAVKCMEILENSPSVTILDLTGGAPELNAEFRYLAARGKELGRDVIVRSNLTSLLEPGQEDTAQFFADNKLHVIASLPCYSAKNVNMQRGKGVFDKSIHALLVLNSMGYGREEELQLDLVYNPLGGFLPPPQVPLAEKYKEELLEHFGIEFNKLFTMTNMPIKRFVDFLYRRNELKDYMELLVRNYNLDTIDGLMCRNLMNINWNGQIYDCDFNQQLDLQCRGESQKSLTVWDISSLDEMADVKIRTDNHCFGCTAGMGSS</sequence>
<accession>A0A6J8AKF5</accession>
<dbReference type="PANTHER" id="PTHR43728:SF1">
    <property type="entry name" value="FE-S OXIDOREDUCTASE"/>
    <property type="match status" value="1"/>
</dbReference>
<evidence type="ECO:0000313" key="8">
    <source>
        <dbReference type="EMBL" id="CAC5369745.1"/>
    </source>
</evidence>
<keyword evidence="2" id="KW-0479">Metal-binding</keyword>
<dbReference type="SFLD" id="SFLDS00029">
    <property type="entry name" value="Radical_SAM"/>
    <property type="match status" value="1"/>
</dbReference>
<feature type="domain" description="Arsenosugar biosynthesis radical SAM protein ArsS-like C-terminal" evidence="7">
    <location>
        <begin position="332"/>
        <end position="465"/>
    </location>
</feature>
<evidence type="ECO:0000259" key="7">
    <source>
        <dbReference type="Pfam" id="PF12345"/>
    </source>
</evidence>
<dbReference type="OrthoDB" id="418407at2759"/>
<dbReference type="Gene3D" id="3.20.20.70">
    <property type="entry name" value="Aldolase class I"/>
    <property type="match status" value="1"/>
</dbReference>